<dbReference type="PATRIC" id="fig|861450.3.peg.1933"/>
<proteinExistence type="inferred from homology"/>
<evidence type="ECO:0000256" key="2">
    <source>
        <dbReference type="SAM" id="Phobius"/>
    </source>
</evidence>
<dbReference type="HOGENOM" id="CLU_113198_4_2_9"/>
<sequence>MVTTEYNELGAVHIAGKVIAVIAAGAALAVPGVAFLATTFTEKFGKAAGGRGIDVKTDKTDVELTVRLVARHGYRIPDVAIKVQQSVKEAVESLTECAVTAVHITVQDILYEDGAAAERAGAADE</sequence>
<accession>G9YKA0</accession>
<dbReference type="AlphaFoldDB" id="G9YKA0"/>
<dbReference type="InterPro" id="IPR005531">
    <property type="entry name" value="Asp23"/>
</dbReference>
<dbReference type="PANTHER" id="PTHR34297">
    <property type="entry name" value="HYPOTHETICAL CYTOSOLIC PROTEIN-RELATED"/>
    <property type="match status" value="1"/>
</dbReference>
<protein>
    <recommendedName>
        <fullName evidence="5">Asp23/Gls24 family envelope stress response protein</fullName>
    </recommendedName>
</protein>
<evidence type="ECO:0008006" key="5">
    <source>
        <dbReference type="Google" id="ProtNLM"/>
    </source>
</evidence>
<dbReference type="Pfam" id="PF03780">
    <property type="entry name" value="Asp23"/>
    <property type="match status" value="1"/>
</dbReference>
<reference evidence="3 4" key="1">
    <citation type="submission" date="2011-08" db="EMBL/GenBank/DDBJ databases">
        <authorList>
            <person name="Weinstock G."/>
            <person name="Sodergren E."/>
            <person name="Clifton S."/>
            <person name="Fulton L."/>
            <person name="Fulton B."/>
            <person name="Courtney L."/>
            <person name="Fronick C."/>
            <person name="Harrison M."/>
            <person name="Strong C."/>
            <person name="Farmer C."/>
            <person name="Delahaunty K."/>
            <person name="Markovic C."/>
            <person name="Hall O."/>
            <person name="Minx P."/>
            <person name="Tomlinson C."/>
            <person name="Mitreva M."/>
            <person name="Hou S."/>
            <person name="Chen J."/>
            <person name="Wollam A."/>
            <person name="Pepin K.H."/>
            <person name="Johnson M."/>
            <person name="Bhonagiri V."/>
            <person name="Zhang X."/>
            <person name="Suruliraj S."/>
            <person name="Warren W."/>
            <person name="Chinwalla A."/>
            <person name="Mardis E.R."/>
            <person name="Wilson R.K."/>
        </authorList>
    </citation>
    <scope>NUCLEOTIDE SEQUENCE [LARGE SCALE GENOMIC DNA]</scope>
    <source>
        <strain evidence="3 4">F0357</strain>
    </source>
</reference>
<feature type="transmembrane region" description="Helical" evidence="2">
    <location>
        <begin position="14"/>
        <end position="37"/>
    </location>
</feature>
<comment type="similarity">
    <text evidence="1">Belongs to the asp23 family.</text>
</comment>
<keyword evidence="4" id="KW-1185">Reference proteome</keyword>
<dbReference type="EMBL" id="AGCJ01000094">
    <property type="protein sequence ID" value="EHM37571.1"/>
    <property type="molecule type" value="Genomic_DNA"/>
</dbReference>
<gene>
    <name evidence="3" type="ORF">HMPREF0080_02110</name>
</gene>
<organism evidence="3 4">
    <name type="scientific">Anaeroglobus geminatus F0357</name>
    <dbReference type="NCBI Taxonomy" id="861450"/>
    <lineage>
        <taxon>Bacteria</taxon>
        <taxon>Bacillati</taxon>
        <taxon>Bacillota</taxon>
        <taxon>Negativicutes</taxon>
        <taxon>Veillonellales</taxon>
        <taxon>Veillonellaceae</taxon>
        <taxon>Anaeroglobus</taxon>
    </lineage>
</organism>
<dbReference type="STRING" id="861450.HMPREF0080_02110"/>
<evidence type="ECO:0000313" key="3">
    <source>
        <dbReference type="EMBL" id="EHM37571.1"/>
    </source>
</evidence>
<keyword evidence="2" id="KW-1133">Transmembrane helix</keyword>
<comment type="caution">
    <text evidence="3">The sequence shown here is derived from an EMBL/GenBank/DDBJ whole genome shotgun (WGS) entry which is preliminary data.</text>
</comment>
<dbReference type="RefSeq" id="WP_006791071.1">
    <property type="nucleotide sequence ID" value="NZ_JH417616.1"/>
</dbReference>
<dbReference type="Proteomes" id="UP000005481">
    <property type="component" value="Unassembled WGS sequence"/>
</dbReference>
<dbReference type="OrthoDB" id="9793465at2"/>
<keyword evidence="2" id="KW-0472">Membrane</keyword>
<evidence type="ECO:0000313" key="4">
    <source>
        <dbReference type="Proteomes" id="UP000005481"/>
    </source>
</evidence>
<dbReference type="eggNOG" id="COG1302">
    <property type="taxonomic scope" value="Bacteria"/>
</dbReference>
<name>G9YKA0_9FIRM</name>
<evidence type="ECO:0000256" key="1">
    <source>
        <dbReference type="ARBA" id="ARBA00005721"/>
    </source>
</evidence>
<keyword evidence="2" id="KW-0812">Transmembrane</keyword>